<evidence type="ECO:0000313" key="2">
    <source>
        <dbReference type="EMBL" id="KAJ8422621.1"/>
    </source>
</evidence>
<organism evidence="2 3">
    <name type="scientific">Carnegiea gigantea</name>
    <dbReference type="NCBI Taxonomy" id="171969"/>
    <lineage>
        <taxon>Eukaryota</taxon>
        <taxon>Viridiplantae</taxon>
        <taxon>Streptophyta</taxon>
        <taxon>Embryophyta</taxon>
        <taxon>Tracheophyta</taxon>
        <taxon>Spermatophyta</taxon>
        <taxon>Magnoliopsida</taxon>
        <taxon>eudicotyledons</taxon>
        <taxon>Gunneridae</taxon>
        <taxon>Pentapetalae</taxon>
        <taxon>Caryophyllales</taxon>
        <taxon>Cactineae</taxon>
        <taxon>Cactaceae</taxon>
        <taxon>Cactoideae</taxon>
        <taxon>Echinocereeae</taxon>
        <taxon>Carnegiea</taxon>
    </lineage>
</organism>
<dbReference type="PANTHER" id="PTHR34375">
    <property type="entry name" value="GATA ZINC FINGER PROTEIN-RELATED"/>
    <property type="match status" value="1"/>
</dbReference>
<protein>
    <submittedName>
        <fullName evidence="2">Uncharacterized protein</fullName>
    </submittedName>
</protein>
<sequence>MSDSDEAPARLRPFFGTENSWCRAFPAEPHNSAIAPHEKPAGFLPPGKFPPKTPERPPYAQIQAPIRLLNQHFLSPHPPISTPPSPALRSPIDGPDRPTRCPAHPFQNILEHELNRNSWQDGSSDVDVLHGSVYALDGGKWALVMRIHTGACDRTAAVAVLRELLRLMMNPGLPGLSGWSWILIIPLSCLRQSTNTSRALCFDNSQ</sequence>
<dbReference type="AlphaFoldDB" id="A0A9Q1GKY4"/>
<dbReference type="Proteomes" id="UP001153076">
    <property type="component" value="Unassembled WGS sequence"/>
</dbReference>
<accession>A0A9Q1GKY4</accession>
<dbReference type="PANTHER" id="PTHR34375:SF2">
    <property type="entry name" value="GATA ZINC FINGER PROTEIN"/>
    <property type="match status" value="1"/>
</dbReference>
<gene>
    <name evidence="2" type="ORF">Cgig2_026198</name>
</gene>
<evidence type="ECO:0000313" key="3">
    <source>
        <dbReference type="Proteomes" id="UP001153076"/>
    </source>
</evidence>
<dbReference type="EMBL" id="JAKOGI010002200">
    <property type="protein sequence ID" value="KAJ8422621.1"/>
    <property type="molecule type" value="Genomic_DNA"/>
</dbReference>
<keyword evidence="3" id="KW-1185">Reference proteome</keyword>
<dbReference type="OrthoDB" id="439993at2759"/>
<feature type="region of interest" description="Disordered" evidence="1">
    <location>
        <begin position="32"/>
        <end position="53"/>
    </location>
</feature>
<evidence type="ECO:0000256" key="1">
    <source>
        <dbReference type="SAM" id="MobiDB-lite"/>
    </source>
</evidence>
<reference evidence="2" key="1">
    <citation type="submission" date="2022-04" db="EMBL/GenBank/DDBJ databases">
        <title>Carnegiea gigantea Genome sequencing and assembly v2.</title>
        <authorList>
            <person name="Copetti D."/>
            <person name="Sanderson M.J."/>
            <person name="Burquez A."/>
            <person name="Wojciechowski M.F."/>
        </authorList>
    </citation>
    <scope>NUCLEOTIDE SEQUENCE</scope>
    <source>
        <strain evidence="2">SGP5-SGP5p</strain>
        <tissue evidence="2">Aerial part</tissue>
    </source>
</reference>
<proteinExistence type="predicted"/>
<comment type="caution">
    <text evidence="2">The sequence shown here is derived from an EMBL/GenBank/DDBJ whole genome shotgun (WGS) entry which is preliminary data.</text>
</comment>
<name>A0A9Q1GKY4_9CARY</name>